<keyword evidence="3" id="KW-1185">Reference proteome</keyword>
<accession>A0ABW4QW67</accession>
<comment type="caution">
    <text evidence="2">The sequence shown here is derived from an EMBL/GenBank/DDBJ whole genome shotgun (WGS) entry which is preliminary data.</text>
</comment>
<feature type="chain" id="PRO_5046322675" evidence="1">
    <location>
        <begin position="20"/>
        <end position="251"/>
    </location>
</feature>
<evidence type="ECO:0000256" key="1">
    <source>
        <dbReference type="SAM" id="SignalP"/>
    </source>
</evidence>
<evidence type="ECO:0000313" key="3">
    <source>
        <dbReference type="Proteomes" id="UP001597197"/>
    </source>
</evidence>
<dbReference type="Proteomes" id="UP001597197">
    <property type="component" value="Unassembled WGS sequence"/>
</dbReference>
<organism evidence="2 3">
    <name type="scientific">Hymenobacter bucti</name>
    <dbReference type="NCBI Taxonomy" id="1844114"/>
    <lineage>
        <taxon>Bacteria</taxon>
        <taxon>Pseudomonadati</taxon>
        <taxon>Bacteroidota</taxon>
        <taxon>Cytophagia</taxon>
        <taxon>Cytophagales</taxon>
        <taxon>Hymenobacteraceae</taxon>
        <taxon>Hymenobacter</taxon>
    </lineage>
</organism>
<gene>
    <name evidence="2" type="ORF">ACFSDX_15410</name>
</gene>
<dbReference type="Pfam" id="PF10677">
    <property type="entry name" value="DUF2490"/>
    <property type="match status" value="1"/>
</dbReference>
<dbReference type="InterPro" id="IPR019619">
    <property type="entry name" value="DUF2490"/>
</dbReference>
<feature type="signal peptide" evidence="1">
    <location>
        <begin position="1"/>
        <end position="19"/>
    </location>
</feature>
<dbReference type="RefSeq" id="WP_382315070.1">
    <property type="nucleotide sequence ID" value="NZ_JBHUFD010000005.1"/>
</dbReference>
<proteinExistence type="predicted"/>
<evidence type="ECO:0000313" key="2">
    <source>
        <dbReference type="EMBL" id="MFD1873833.1"/>
    </source>
</evidence>
<reference evidence="3" key="1">
    <citation type="journal article" date="2019" name="Int. J. Syst. Evol. Microbiol.">
        <title>The Global Catalogue of Microorganisms (GCM) 10K type strain sequencing project: providing services to taxonomists for standard genome sequencing and annotation.</title>
        <authorList>
            <consortium name="The Broad Institute Genomics Platform"/>
            <consortium name="The Broad Institute Genome Sequencing Center for Infectious Disease"/>
            <person name="Wu L."/>
            <person name="Ma J."/>
        </authorList>
    </citation>
    <scope>NUCLEOTIDE SEQUENCE [LARGE SCALE GENOMIC DNA]</scope>
    <source>
        <strain evidence="3">CGMCC 1.15795</strain>
    </source>
</reference>
<name>A0ABW4QW67_9BACT</name>
<dbReference type="EMBL" id="JBHUFD010000005">
    <property type="protein sequence ID" value="MFD1873833.1"/>
    <property type="molecule type" value="Genomic_DNA"/>
</dbReference>
<keyword evidence="1" id="KW-0732">Signal</keyword>
<protein>
    <submittedName>
        <fullName evidence="2">DUF2490 domain-containing protein</fullName>
    </submittedName>
</protein>
<sequence length="251" mass="28833">MKKWYLALGCLLAGTGAHAQTAPPRRWDPNHNVWLTYSSDARLAGRWGLHTEFQYRRTNGLRDPQQYFYRAGINYHLPKNVLVTLGGTYLLSLPYGDYPDAGRTFERRIYQLVSLGQQFGRLSVAHRFIQDERWLRAEGEDRYLFQNRSRYRAQLKLALTKPELGPGTLYALASDEIFMSYGENVQANVFNQNRLYGGLGFQFSEALSVEASYLNQIVQHDDGVVFERNHTAQLSLYFTPDLRPAAQRAAD</sequence>